<dbReference type="CDD" id="cd16106">
    <property type="entry name" value="Ubl_Dsk2p_like"/>
    <property type="match status" value="1"/>
</dbReference>
<dbReference type="Pfam" id="PF00240">
    <property type="entry name" value="ubiquitin"/>
    <property type="match status" value="1"/>
</dbReference>
<dbReference type="GO" id="GO:0006511">
    <property type="term" value="P:ubiquitin-dependent protein catabolic process"/>
    <property type="evidence" value="ECO:0007669"/>
    <property type="project" value="TreeGrafter"/>
</dbReference>
<dbReference type="FunCoup" id="C5LWL3">
    <property type="interactions" value="444"/>
</dbReference>
<feature type="compositionally biased region" description="Low complexity" evidence="1">
    <location>
        <begin position="75"/>
        <end position="91"/>
    </location>
</feature>
<evidence type="ECO:0000313" key="5">
    <source>
        <dbReference type="Proteomes" id="UP000007800"/>
    </source>
</evidence>
<evidence type="ECO:0000259" key="2">
    <source>
        <dbReference type="PROSITE" id="PS50030"/>
    </source>
</evidence>
<accession>C5LWL3</accession>
<evidence type="ECO:0000259" key="3">
    <source>
        <dbReference type="PROSITE" id="PS50053"/>
    </source>
</evidence>
<dbReference type="InterPro" id="IPR029071">
    <property type="entry name" value="Ubiquitin-like_domsf"/>
</dbReference>
<dbReference type="InterPro" id="IPR019956">
    <property type="entry name" value="Ubiquitin_dom"/>
</dbReference>
<sequence length="350" mass="36444">MSINITFKVSGGSSFEQSFDPETTIGDVKKGCVEKSGVPAEQQRLIYKGRILKDADTVGQHKIESGHTIHLVKGAAPAGSSQPTPAAAAPAAPAPTPVEPTPAVTPTPPVAPTAPSNDYMQQAMAQAMAQGAGAGGGMGAGMNAMMQDPQVMSQMMQSPMVQQAMQSLAENPQLLQQMMATNPMMQQMMAQNPQMAAIMSNPDLLRFLMNPQTMQAMMQLNQAMAGNQQQQQQGAPAPAAPVPTTTTPAQSTAPPNPAATGPATSGQPDYASMMQAMQNNPLMAQMLAGGGAGAIPAPNQAELEQRYASELETLRSMGFVDTAANLEALRVCDGNVELAVNYLFDMGAGN</sequence>
<dbReference type="Gene3D" id="1.10.8.10">
    <property type="entry name" value="DNA helicase RuvA subunit, C-terminal domain"/>
    <property type="match status" value="1"/>
</dbReference>
<dbReference type="OMA" id="KCAEHVD"/>
<dbReference type="AlphaFoldDB" id="C5LWL3"/>
<feature type="region of interest" description="Disordered" evidence="1">
    <location>
        <begin position="223"/>
        <end position="269"/>
    </location>
</feature>
<dbReference type="RefSeq" id="XP_002766209.1">
    <property type="nucleotide sequence ID" value="XM_002766163.1"/>
</dbReference>
<dbReference type="Gene3D" id="3.10.20.90">
    <property type="entry name" value="Phosphatidylinositol 3-kinase Catalytic Subunit, Chain A, domain 1"/>
    <property type="match status" value="1"/>
</dbReference>
<dbReference type="PANTHER" id="PTHR10677">
    <property type="entry name" value="UBIQUILIN"/>
    <property type="match status" value="1"/>
</dbReference>
<feature type="compositionally biased region" description="Low complexity" evidence="1">
    <location>
        <begin position="223"/>
        <end position="264"/>
    </location>
</feature>
<protein>
    <submittedName>
        <fullName evidence="4">RAD 23B protein-channel catfish, putative</fullName>
    </submittedName>
</protein>
<feature type="domain" description="Ubiquitin-like" evidence="3">
    <location>
        <begin position="3"/>
        <end position="72"/>
    </location>
</feature>
<dbReference type="PROSITE" id="PS50053">
    <property type="entry name" value="UBIQUITIN_2"/>
    <property type="match status" value="1"/>
</dbReference>
<dbReference type="InterPro" id="IPR009060">
    <property type="entry name" value="UBA-like_sf"/>
</dbReference>
<dbReference type="Pfam" id="PF00627">
    <property type="entry name" value="UBA"/>
    <property type="match status" value="1"/>
</dbReference>
<dbReference type="PROSITE" id="PS50030">
    <property type="entry name" value="UBA"/>
    <property type="match status" value="1"/>
</dbReference>
<name>C5LWL3_PERM5</name>
<dbReference type="Pfam" id="PF23195">
    <property type="entry name" value="UBQLN1"/>
    <property type="match status" value="1"/>
</dbReference>
<dbReference type="SMART" id="SM00165">
    <property type="entry name" value="UBA"/>
    <property type="match status" value="1"/>
</dbReference>
<feature type="region of interest" description="Disordered" evidence="1">
    <location>
        <begin position="75"/>
        <end position="107"/>
    </location>
</feature>
<gene>
    <name evidence="4" type="ORF">Pmar_PMAR012940</name>
</gene>
<dbReference type="PRINTS" id="PR00348">
    <property type="entry name" value="UBIQUITIN"/>
</dbReference>
<reference evidence="4 5" key="1">
    <citation type="submission" date="2008-07" db="EMBL/GenBank/DDBJ databases">
        <authorList>
            <person name="El-Sayed N."/>
            <person name="Caler E."/>
            <person name="Inman J."/>
            <person name="Amedeo P."/>
            <person name="Hass B."/>
            <person name="Wortman J."/>
        </authorList>
    </citation>
    <scope>NUCLEOTIDE SEQUENCE [LARGE SCALE GENOMIC DNA]</scope>
    <source>
        <strain evidence="5">ATCC 50983 / TXsc</strain>
    </source>
</reference>
<dbReference type="InterPro" id="IPR006636">
    <property type="entry name" value="STI1_HS-bd"/>
</dbReference>
<dbReference type="SMART" id="SM00213">
    <property type="entry name" value="UBQ"/>
    <property type="match status" value="1"/>
</dbReference>
<evidence type="ECO:0000256" key="1">
    <source>
        <dbReference type="SAM" id="MobiDB-lite"/>
    </source>
</evidence>
<dbReference type="GeneID" id="9063211"/>
<dbReference type="GO" id="GO:0005829">
    <property type="term" value="C:cytosol"/>
    <property type="evidence" value="ECO:0007669"/>
    <property type="project" value="TreeGrafter"/>
</dbReference>
<dbReference type="SUPFAM" id="SSF54236">
    <property type="entry name" value="Ubiquitin-like"/>
    <property type="match status" value="1"/>
</dbReference>
<dbReference type="InterPro" id="IPR015496">
    <property type="entry name" value="Ubiquilin"/>
</dbReference>
<dbReference type="Proteomes" id="UP000007800">
    <property type="component" value="Unassembled WGS sequence"/>
</dbReference>
<dbReference type="InParanoid" id="C5LWL3"/>
<dbReference type="InterPro" id="IPR015940">
    <property type="entry name" value="UBA"/>
</dbReference>
<dbReference type="EMBL" id="GG686192">
    <property type="protein sequence ID" value="EEQ98926.1"/>
    <property type="molecule type" value="Genomic_DNA"/>
</dbReference>
<dbReference type="InterPro" id="IPR000626">
    <property type="entry name" value="Ubiquitin-like_dom"/>
</dbReference>
<keyword evidence="5" id="KW-1185">Reference proteome</keyword>
<organism evidence="5">
    <name type="scientific">Perkinsus marinus (strain ATCC 50983 / TXsc)</name>
    <dbReference type="NCBI Taxonomy" id="423536"/>
    <lineage>
        <taxon>Eukaryota</taxon>
        <taxon>Sar</taxon>
        <taxon>Alveolata</taxon>
        <taxon>Perkinsozoa</taxon>
        <taxon>Perkinsea</taxon>
        <taxon>Perkinsida</taxon>
        <taxon>Perkinsidae</taxon>
        <taxon>Perkinsus</taxon>
    </lineage>
</organism>
<dbReference type="SUPFAM" id="SSF46934">
    <property type="entry name" value="UBA-like"/>
    <property type="match status" value="1"/>
</dbReference>
<feature type="compositionally biased region" description="Pro residues" evidence="1">
    <location>
        <begin position="92"/>
        <end position="107"/>
    </location>
</feature>
<feature type="domain" description="UBA" evidence="2">
    <location>
        <begin position="302"/>
        <end position="346"/>
    </location>
</feature>
<dbReference type="PANTHER" id="PTHR10677:SF3">
    <property type="entry name" value="FI07626P-RELATED"/>
    <property type="match status" value="1"/>
</dbReference>
<proteinExistence type="predicted"/>
<evidence type="ECO:0000313" key="4">
    <source>
        <dbReference type="EMBL" id="EEQ98926.1"/>
    </source>
</evidence>
<dbReference type="GO" id="GO:0031593">
    <property type="term" value="F:polyubiquitin modification-dependent protein binding"/>
    <property type="evidence" value="ECO:0007669"/>
    <property type="project" value="TreeGrafter"/>
</dbReference>
<dbReference type="OrthoDB" id="267397at2759"/>
<dbReference type="SMART" id="SM00727">
    <property type="entry name" value="STI1"/>
    <property type="match status" value="3"/>
</dbReference>